<dbReference type="Gene3D" id="3.40.50.410">
    <property type="entry name" value="von Willebrand factor, type A domain"/>
    <property type="match status" value="1"/>
</dbReference>
<proteinExistence type="predicted"/>
<dbReference type="SUPFAM" id="SSF53300">
    <property type="entry name" value="vWA-like"/>
    <property type="match status" value="1"/>
</dbReference>
<reference evidence="3" key="2">
    <citation type="submission" date="2013-04" db="EMBL/GenBank/DDBJ databases">
        <title>Non-Hybrid, Finished Microbial Genome Assemblies from Long-Read SMRT Sequencing Data.</title>
        <authorList>
            <person name="Klammer A."/>
            <person name="Drake J."/>
            <person name="Heiner C."/>
            <person name="Clum A."/>
            <person name="Copeland A."/>
            <person name="Huddleston J."/>
            <person name="Eichler E."/>
            <person name="Turner S.W."/>
        </authorList>
    </citation>
    <scope>NUCLEOTIDE SEQUENCE</scope>
    <source>
        <strain evidence="3">DSM 1279</strain>
    </source>
</reference>
<gene>
    <name evidence="2" type="ordered locus">Mrub_1315</name>
    <name evidence="3" type="ORF">K649_06230</name>
</gene>
<dbReference type="InterPro" id="IPR002881">
    <property type="entry name" value="DUF58"/>
</dbReference>
<dbReference type="eggNOG" id="COG1721">
    <property type="taxonomic scope" value="Bacteria"/>
</dbReference>
<dbReference type="PATRIC" id="fig|504728.9.peg.1283"/>
<dbReference type="STRING" id="504728.K649_06230"/>
<dbReference type="KEGG" id="mre:K649_06230"/>
<dbReference type="Proteomes" id="UP000013026">
    <property type="component" value="Chromosome"/>
</dbReference>
<protein>
    <recommendedName>
        <fullName evidence="1">DUF58 domain-containing protein</fullName>
    </recommendedName>
</protein>
<reference evidence="3 5" key="3">
    <citation type="submission" date="2013-04" db="EMBL/GenBank/DDBJ databases">
        <authorList>
            <person name="Chin J."/>
            <person name="Alexander D.H."/>
            <person name="Marks P."/>
            <person name="Korlach J."/>
            <person name="Clum A."/>
            <person name="Copeland A."/>
        </authorList>
    </citation>
    <scope>NUCLEOTIDE SEQUENCE [LARGE SCALE GENOMIC DNA]</scope>
    <source>
        <strain evidence="5">ATCC 35948 / DSM 1279 / VKM B-1258 / 21</strain>
        <strain evidence="3">DSM 1279</strain>
    </source>
</reference>
<dbReference type="PANTHER" id="PTHR33608">
    <property type="entry name" value="BLL2464 PROTEIN"/>
    <property type="match status" value="1"/>
</dbReference>
<dbReference type="KEGG" id="mrb:Mrub_1315"/>
<accession>D3PRJ4</accession>
<organism evidence="3 5">
    <name type="scientific">Meiothermus ruber (strain ATCC 35948 / DSM 1279 / VKM B-1258 / 21)</name>
    <name type="common">Thermus ruber</name>
    <dbReference type="NCBI Taxonomy" id="504728"/>
    <lineage>
        <taxon>Bacteria</taxon>
        <taxon>Thermotogati</taxon>
        <taxon>Deinococcota</taxon>
        <taxon>Deinococci</taxon>
        <taxon>Thermales</taxon>
        <taxon>Thermaceae</taxon>
        <taxon>Meiothermus</taxon>
    </lineage>
</organism>
<dbReference type="EMBL" id="CP005385">
    <property type="protein sequence ID" value="AGK04546.1"/>
    <property type="molecule type" value="Genomic_DNA"/>
</dbReference>
<dbReference type="EMBL" id="CP001743">
    <property type="protein sequence ID" value="ADD28077.1"/>
    <property type="molecule type" value="Genomic_DNA"/>
</dbReference>
<evidence type="ECO:0000259" key="1">
    <source>
        <dbReference type="Pfam" id="PF01882"/>
    </source>
</evidence>
<feature type="domain" description="DUF58" evidence="1">
    <location>
        <begin position="66"/>
        <end position="302"/>
    </location>
</feature>
<evidence type="ECO:0000313" key="3">
    <source>
        <dbReference type="EMBL" id="AGK04546.1"/>
    </source>
</evidence>
<name>D3PRJ4_MEIRD</name>
<evidence type="ECO:0000313" key="4">
    <source>
        <dbReference type="Proteomes" id="UP000006655"/>
    </source>
</evidence>
<dbReference type="Pfam" id="PF01882">
    <property type="entry name" value="DUF58"/>
    <property type="match status" value="1"/>
</dbReference>
<dbReference type="InterPro" id="IPR036465">
    <property type="entry name" value="vWFA_dom_sf"/>
</dbReference>
<dbReference type="PANTHER" id="PTHR33608:SF6">
    <property type="entry name" value="BLL2464 PROTEIN"/>
    <property type="match status" value="1"/>
</dbReference>
<sequence>MLLRRPRKSQIEVTLEAEPTKAPPRPRELPTELLRRLEFRVLKRLDGFLFGDYTGFFYGPSLDLAEVREYQPGDEVRRIDWNVTARTGKIHIRQYREEKEVTVWLIVDLSASMRFGTRRVLKLEEALEFVGTAAAIAGRHGDKVGAIGFSEAGMRIVPPGTGRRQALRILHELYGLVAAHQGAVPGSKQRAKPVEQPSPAGGSLEQALEHAAKTLKRRVLLFVVSDFLSQNPEQEPLWASGLRRLAYRHDVVAVRIFDPAEKELPNAGELRLRDLESGEEIWIDTSDPRVRRAHAALVQAREAMLERTLRAAQVDALHLSTAQEIVEPLLKFTLRRRGRR</sequence>
<dbReference type="AlphaFoldDB" id="D3PRJ4"/>
<dbReference type="RefSeq" id="WP_013013596.1">
    <property type="nucleotide sequence ID" value="NC_013946.1"/>
</dbReference>
<evidence type="ECO:0000313" key="2">
    <source>
        <dbReference type="EMBL" id="ADD28077.1"/>
    </source>
</evidence>
<dbReference type="Proteomes" id="UP000006655">
    <property type="component" value="Chromosome"/>
</dbReference>
<evidence type="ECO:0000313" key="5">
    <source>
        <dbReference type="Proteomes" id="UP000013026"/>
    </source>
</evidence>
<reference evidence="2 4" key="1">
    <citation type="journal article" date="2010" name="Stand. Genomic Sci.">
        <title>Complete genome sequence of Meiothermus ruber type strain (21).</title>
        <authorList>
            <person name="Tindall B.J."/>
            <person name="Sikorski J."/>
            <person name="Lucas S."/>
            <person name="Goltsman E."/>
            <person name="Copeland A."/>
            <person name="Glavina Del Rio T."/>
            <person name="Nolan M."/>
            <person name="Tice H."/>
            <person name="Cheng J.F."/>
            <person name="Han C."/>
            <person name="Pitluck S."/>
            <person name="Liolios K."/>
            <person name="Ivanova N."/>
            <person name="Mavromatis K."/>
            <person name="Ovchinnikova G."/>
            <person name="Pati A."/>
            <person name="Fahnrich R."/>
            <person name="Goodwin L."/>
            <person name="Chen A."/>
            <person name="Palaniappan K."/>
            <person name="Land M."/>
            <person name="Hauser L."/>
            <person name="Chang Y.J."/>
            <person name="Jeffries C.D."/>
            <person name="Rohde M."/>
            <person name="Goker M."/>
            <person name="Woyke T."/>
            <person name="Bristow J."/>
            <person name="Eisen J.A."/>
            <person name="Markowitz V."/>
            <person name="Hugenholtz P."/>
            <person name="Kyrpides N.C."/>
            <person name="Klenk H.P."/>
            <person name="Lapidus A."/>
        </authorList>
    </citation>
    <scope>NUCLEOTIDE SEQUENCE [LARGE SCALE GENOMIC DNA]</scope>
    <source>
        <strain evidence="4">ATCC 35948 / DSM 1279 / VKM B-1258 / 21</strain>
        <strain evidence="2">DSM 1279</strain>
    </source>
</reference>
<keyword evidence="4" id="KW-1185">Reference proteome</keyword>
<dbReference type="OrthoDB" id="9776116at2"/>